<reference evidence="20" key="1">
    <citation type="submission" date="2022-07" db="EMBL/GenBank/DDBJ databases">
        <title>Draft genome sequence of Zalerion maritima ATCC 34329, a (micro)plastics degrading marine fungus.</title>
        <authorList>
            <person name="Paco A."/>
            <person name="Goncalves M.F.M."/>
            <person name="Rocha-Santos T.A.P."/>
            <person name="Alves A."/>
        </authorList>
    </citation>
    <scope>NUCLEOTIDE SEQUENCE</scope>
    <source>
        <strain evidence="20">ATCC 34329</strain>
    </source>
</reference>
<dbReference type="Proteomes" id="UP001201980">
    <property type="component" value="Unassembled WGS sequence"/>
</dbReference>
<dbReference type="EC" id="1.3.1.88" evidence="10"/>
<feature type="region of interest" description="Disordered" evidence="18">
    <location>
        <begin position="469"/>
        <end position="488"/>
    </location>
</feature>
<comment type="caution">
    <text evidence="20">The sequence shown here is derived from an EMBL/GenBank/DDBJ whole genome shotgun (WGS) entry which is preliminary data.</text>
</comment>
<evidence type="ECO:0000256" key="3">
    <source>
        <dbReference type="ARBA" id="ARBA00022643"/>
    </source>
</evidence>
<evidence type="ECO:0000256" key="13">
    <source>
        <dbReference type="ARBA" id="ARBA00047652"/>
    </source>
</evidence>
<evidence type="ECO:0000313" key="21">
    <source>
        <dbReference type="Proteomes" id="UP001201980"/>
    </source>
</evidence>
<evidence type="ECO:0000256" key="7">
    <source>
        <dbReference type="ARBA" id="ARBA00023002"/>
    </source>
</evidence>
<keyword evidence="8" id="KW-0520">NAD</keyword>
<gene>
    <name evidence="20" type="ORF">MKZ38_010358</name>
</gene>
<keyword evidence="5" id="KW-0819">tRNA processing</keyword>
<comment type="catalytic activity">
    <reaction evidence="14">
        <text>a 5,6-dihydrouridine in mRNA + NAD(+) = a uridine in mRNA + NADH + H(+)</text>
        <dbReference type="Rhea" id="RHEA:69851"/>
        <dbReference type="Rhea" id="RHEA-COMP:14658"/>
        <dbReference type="Rhea" id="RHEA-COMP:17789"/>
        <dbReference type="ChEBI" id="CHEBI:15378"/>
        <dbReference type="ChEBI" id="CHEBI:57540"/>
        <dbReference type="ChEBI" id="CHEBI:57945"/>
        <dbReference type="ChEBI" id="CHEBI:65315"/>
        <dbReference type="ChEBI" id="CHEBI:74443"/>
    </reaction>
    <physiologicalReaction direction="right-to-left" evidence="14">
        <dbReference type="Rhea" id="RHEA:69853"/>
    </physiologicalReaction>
</comment>
<evidence type="ECO:0000256" key="10">
    <source>
        <dbReference type="ARBA" id="ARBA00038890"/>
    </source>
</evidence>
<dbReference type="Gene3D" id="3.20.20.70">
    <property type="entry name" value="Aldolase class I"/>
    <property type="match status" value="1"/>
</dbReference>
<comment type="catalytic activity">
    <reaction evidence="16">
        <text>a 5,6-dihydrouridine in mRNA + NADP(+) = a uridine in mRNA + NADPH + H(+)</text>
        <dbReference type="Rhea" id="RHEA:69855"/>
        <dbReference type="Rhea" id="RHEA-COMP:14658"/>
        <dbReference type="Rhea" id="RHEA-COMP:17789"/>
        <dbReference type="ChEBI" id="CHEBI:15378"/>
        <dbReference type="ChEBI" id="CHEBI:57783"/>
        <dbReference type="ChEBI" id="CHEBI:58349"/>
        <dbReference type="ChEBI" id="CHEBI:65315"/>
        <dbReference type="ChEBI" id="CHEBI:74443"/>
    </reaction>
    <physiologicalReaction direction="right-to-left" evidence="16">
        <dbReference type="Rhea" id="RHEA:69857"/>
    </physiologicalReaction>
</comment>
<dbReference type="SUPFAM" id="SSF51395">
    <property type="entry name" value="FMN-linked oxidoreductases"/>
    <property type="match status" value="1"/>
</dbReference>
<dbReference type="InterPro" id="IPR013785">
    <property type="entry name" value="Aldolase_TIM"/>
</dbReference>
<evidence type="ECO:0000256" key="12">
    <source>
        <dbReference type="ARBA" id="ARBA00047287"/>
    </source>
</evidence>
<dbReference type="AlphaFoldDB" id="A0AAD5RY60"/>
<evidence type="ECO:0000256" key="18">
    <source>
        <dbReference type="SAM" id="MobiDB-lite"/>
    </source>
</evidence>
<proteinExistence type="inferred from homology"/>
<keyword evidence="21" id="KW-1185">Reference proteome</keyword>
<evidence type="ECO:0000256" key="11">
    <source>
        <dbReference type="ARBA" id="ARBA00045934"/>
    </source>
</evidence>
<feature type="compositionally biased region" description="Basic and acidic residues" evidence="18">
    <location>
        <begin position="469"/>
        <end position="481"/>
    </location>
</feature>
<accession>A0AAD5RY60</accession>
<comment type="catalytic activity">
    <reaction evidence="13">
        <text>5,6-dihydrouridine(16) in tRNA + NADP(+) = uridine(16) in tRNA + NADPH + H(+)</text>
        <dbReference type="Rhea" id="RHEA:53376"/>
        <dbReference type="Rhea" id="RHEA-COMP:13543"/>
        <dbReference type="Rhea" id="RHEA-COMP:13544"/>
        <dbReference type="ChEBI" id="CHEBI:15378"/>
        <dbReference type="ChEBI" id="CHEBI:57783"/>
        <dbReference type="ChEBI" id="CHEBI:58349"/>
        <dbReference type="ChEBI" id="CHEBI:65315"/>
        <dbReference type="ChEBI" id="CHEBI:74443"/>
        <dbReference type="EC" id="1.3.1.88"/>
    </reaction>
    <physiologicalReaction direction="right-to-left" evidence="13">
        <dbReference type="Rhea" id="RHEA:53378"/>
    </physiologicalReaction>
</comment>
<dbReference type="GO" id="GO:0017150">
    <property type="term" value="F:tRNA dihydrouridine synthase activity"/>
    <property type="evidence" value="ECO:0007669"/>
    <property type="project" value="InterPro"/>
</dbReference>
<evidence type="ECO:0000256" key="5">
    <source>
        <dbReference type="ARBA" id="ARBA00022694"/>
    </source>
</evidence>
<evidence type="ECO:0000256" key="1">
    <source>
        <dbReference type="ARBA" id="ARBA00001917"/>
    </source>
</evidence>
<dbReference type="PANTHER" id="PTHR11082">
    <property type="entry name" value="TRNA-DIHYDROURIDINE SYNTHASE"/>
    <property type="match status" value="1"/>
</dbReference>
<evidence type="ECO:0000256" key="4">
    <source>
        <dbReference type="ARBA" id="ARBA00022664"/>
    </source>
</evidence>
<evidence type="ECO:0000256" key="17">
    <source>
        <dbReference type="ARBA" id="ARBA00049467"/>
    </source>
</evidence>
<comment type="cofactor">
    <cofactor evidence="1">
        <name>FMN</name>
        <dbReference type="ChEBI" id="CHEBI:58210"/>
    </cofactor>
</comment>
<evidence type="ECO:0000256" key="2">
    <source>
        <dbReference type="ARBA" id="ARBA00022630"/>
    </source>
</evidence>
<dbReference type="PANTHER" id="PTHR11082:SF5">
    <property type="entry name" value="TRNA-DIHYDROURIDINE(16_17) SYNTHASE [NAD(P)(+)]-LIKE"/>
    <property type="match status" value="1"/>
</dbReference>
<evidence type="ECO:0000256" key="14">
    <source>
        <dbReference type="ARBA" id="ARBA00048342"/>
    </source>
</evidence>
<name>A0AAD5RY60_9PEZI</name>
<evidence type="ECO:0000256" key="8">
    <source>
        <dbReference type="ARBA" id="ARBA00023027"/>
    </source>
</evidence>
<dbReference type="InterPro" id="IPR035587">
    <property type="entry name" value="DUS-like_FMN-bd"/>
</dbReference>
<comment type="catalytic activity">
    <reaction evidence="15">
        <text>5,6-dihydrouridine(16) in tRNA + NAD(+) = uridine(16) in tRNA + NADH + H(+)</text>
        <dbReference type="Rhea" id="RHEA:53380"/>
        <dbReference type="Rhea" id="RHEA-COMP:13543"/>
        <dbReference type="Rhea" id="RHEA-COMP:13544"/>
        <dbReference type="ChEBI" id="CHEBI:15378"/>
        <dbReference type="ChEBI" id="CHEBI:57540"/>
        <dbReference type="ChEBI" id="CHEBI:57945"/>
        <dbReference type="ChEBI" id="CHEBI:65315"/>
        <dbReference type="ChEBI" id="CHEBI:74443"/>
        <dbReference type="EC" id="1.3.1.88"/>
    </reaction>
    <physiologicalReaction direction="right-to-left" evidence="15">
        <dbReference type="Rhea" id="RHEA:53382"/>
    </physiologicalReaction>
</comment>
<feature type="domain" description="DUS-like FMN-binding" evidence="19">
    <location>
        <begin position="32"/>
        <end position="290"/>
    </location>
</feature>
<comment type="function">
    <text evidence="11">Catalyzes the synthesis of dihydrouridine, a modified base found in the D-loop of most tRNAs. Specifically modifies U47 in cytoplasmic tRNAs. Catalyzes the synthesis of dihydrouridine in some mRNAs, thereby affecting their translation.</text>
</comment>
<evidence type="ECO:0000256" key="15">
    <source>
        <dbReference type="ARBA" id="ARBA00048934"/>
    </source>
</evidence>
<dbReference type="GO" id="GO:0006397">
    <property type="term" value="P:mRNA processing"/>
    <property type="evidence" value="ECO:0007669"/>
    <property type="project" value="UniProtKB-KW"/>
</dbReference>
<dbReference type="InterPro" id="IPR018517">
    <property type="entry name" value="tRNA_hU_synthase_CS"/>
</dbReference>
<feature type="region of interest" description="Disordered" evidence="18">
    <location>
        <begin position="335"/>
        <end position="378"/>
    </location>
</feature>
<dbReference type="GO" id="GO:0050660">
    <property type="term" value="F:flavin adenine dinucleotide binding"/>
    <property type="evidence" value="ECO:0007669"/>
    <property type="project" value="InterPro"/>
</dbReference>
<keyword evidence="4" id="KW-0507">mRNA processing</keyword>
<evidence type="ECO:0000313" key="20">
    <source>
        <dbReference type="EMBL" id="KAJ2906860.1"/>
    </source>
</evidence>
<dbReference type="EMBL" id="JAKWBI020000008">
    <property type="protein sequence ID" value="KAJ2906860.1"/>
    <property type="molecule type" value="Genomic_DNA"/>
</dbReference>
<evidence type="ECO:0000256" key="16">
    <source>
        <dbReference type="ARBA" id="ARBA00049447"/>
    </source>
</evidence>
<evidence type="ECO:0000256" key="6">
    <source>
        <dbReference type="ARBA" id="ARBA00022857"/>
    </source>
</evidence>
<keyword evidence="3" id="KW-0288">FMN</keyword>
<dbReference type="PROSITE" id="PS01136">
    <property type="entry name" value="UPF0034"/>
    <property type="match status" value="1"/>
</dbReference>
<dbReference type="CDD" id="cd02801">
    <property type="entry name" value="DUS_like_FMN"/>
    <property type="match status" value="1"/>
</dbReference>
<dbReference type="Pfam" id="PF01207">
    <property type="entry name" value="Dus"/>
    <property type="match status" value="1"/>
</dbReference>
<comment type="catalytic activity">
    <reaction evidence="17">
        <text>5,6-dihydrouridine(17) in tRNA + NADP(+) = uridine(17) in tRNA + NADPH + H(+)</text>
        <dbReference type="Rhea" id="RHEA:53368"/>
        <dbReference type="Rhea" id="RHEA-COMP:13541"/>
        <dbReference type="Rhea" id="RHEA-COMP:13542"/>
        <dbReference type="ChEBI" id="CHEBI:15378"/>
        <dbReference type="ChEBI" id="CHEBI:57783"/>
        <dbReference type="ChEBI" id="CHEBI:58349"/>
        <dbReference type="ChEBI" id="CHEBI:65315"/>
        <dbReference type="ChEBI" id="CHEBI:74443"/>
        <dbReference type="EC" id="1.3.1.88"/>
    </reaction>
    <physiologicalReaction direction="right-to-left" evidence="17">
        <dbReference type="Rhea" id="RHEA:53370"/>
    </physiologicalReaction>
</comment>
<evidence type="ECO:0000256" key="9">
    <source>
        <dbReference type="ARBA" id="ARBA00038313"/>
    </source>
</evidence>
<keyword evidence="7" id="KW-0560">Oxidoreductase</keyword>
<comment type="similarity">
    <text evidence="9">Belongs to the Dus family. Dus1 subfamily.</text>
</comment>
<evidence type="ECO:0000259" key="19">
    <source>
        <dbReference type="Pfam" id="PF01207"/>
    </source>
</evidence>
<comment type="catalytic activity">
    <reaction evidence="12">
        <text>5,6-dihydrouridine(17) in tRNA + NAD(+) = uridine(17) in tRNA + NADH + H(+)</text>
        <dbReference type="Rhea" id="RHEA:53372"/>
        <dbReference type="Rhea" id="RHEA-COMP:13541"/>
        <dbReference type="Rhea" id="RHEA-COMP:13542"/>
        <dbReference type="ChEBI" id="CHEBI:15378"/>
        <dbReference type="ChEBI" id="CHEBI:57540"/>
        <dbReference type="ChEBI" id="CHEBI:57945"/>
        <dbReference type="ChEBI" id="CHEBI:65315"/>
        <dbReference type="ChEBI" id="CHEBI:74443"/>
        <dbReference type="EC" id="1.3.1.88"/>
    </reaction>
    <physiologicalReaction direction="right-to-left" evidence="12">
        <dbReference type="Rhea" id="RHEA:53374"/>
    </physiologicalReaction>
</comment>
<sequence length="792" mass="85741">MVTPEGGTNSLLRKRLQGRAFYESIGSPKYVLAPMVDQSEFAWRMLVRSYLSPEEQSNLLCYTPMFHARLFAEVPKYRSTHYEPTLEQVSNADISITSDKPKDAPHLDGNPDIDRPLLVQFCANDPNFLRQGAALVGPYCDGVDLNLGCPQGIARKGHYGAFLQEDQDLIRNIIKTIHDAPESEIPIPVTAKIRILDTPEKTLTYARNVLSAGASILAVHGRQREQKGHLTGLADWAAIKRLRDEIPPEVVMFANGNILTHEDLDRCLEATGADGVLSAEGALSNPAIFSKPPSPGQEGREYWRGRDGRGGWRIDGVVRRYLDILWKYCTSSPPPTRQPLFNPGDDAPWLDPPAEEADGEEGPARKKQKYSKGGKAAQVTSPNLSVIQPHLFHLLRHFVARHTDVRDMVARCRTGDMEAVEKILLAIERKCADGLREYVATDGKSWEVEEAEMDRKTVAKLLGDNTKAGDKKAAEELRKEGATNSSLETLSHSKGYGASGHVRWKGTGIWLSAAAVSRTNVGQGPAPIPPRKVGRRGVVVNGGKLKPRIKLGYAMLGITFISLAVPNPSKEGPSVSDGLLATFRSAHHPSPSTVEFKTVVVTDSPFHANRPITVEYVADTSISSSNPAGASIDRYENHQSVDDTLGIRIQKASTHHRPRNLPSQGFFLGASSLATELLLLFLLDGMPSGLKSLVLEGPAAGDGEGLAERRLARGGGETLVPARPPLTLFVGGGGGLELSLRLLLIDGSGSGLSSLAATLLPTSDLGGDLETDREGFVEELYLPLLARGGVGE</sequence>
<keyword evidence="6" id="KW-0521">NADP</keyword>
<protein>
    <recommendedName>
        <fullName evidence="10">tRNA-dihydrouridine(16/17) synthase [NAD(P)(+)]</fullName>
        <ecNumber evidence="10">1.3.1.88</ecNumber>
    </recommendedName>
</protein>
<keyword evidence="2" id="KW-0285">Flavoprotein</keyword>
<organism evidence="20 21">
    <name type="scientific">Zalerion maritima</name>
    <dbReference type="NCBI Taxonomy" id="339359"/>
    <lineage>
        <taxon>Eukaryota</taxon>
        <taxon>Fungi</taxon>
        <taxon>Dikarya</taxon>
        <taxon>Ascomycota</taxon>
        <taxon>Pezizomycotina</taxon>
        <taxon>Sordariomycetes</taxon>
        <taxon>Lulworthiomycetidae</taxon>
        <taxon>Lulworthiales</taxon>
        <taxon>Lulworthiaceae</taxon>
        <taxon>Zalerion</taxon>
    </lineage>
</organism>